<organism evidence="1 2">
    <name type="scientific">Pelagibacterium halotolerans (strain DSM 22347 / JCM 15775 / CGMCC 1.7692 / B2)</name>
    <dbReference type="NCBI Taxonomy" id="1082931"/>
    <lineage>
        <taxon>Bacteria</taxon>
        <taxon>Pseudomonadati</taxon>
        <taxon>Pseudomonadota</taxon>
        <taxon>Alphaproteobacteria</taxon>
        <taxon>Hyphomicrobiales</taxon>
        <taxon>Devosiaceae</taxon>
        <taxon>Pelagibacterium</taxon>
    </lineage>
</organism>
<name>G4R826_PELHB</name>
<sequence length="66" mass="7699">MGHCVSPDFSICLLPEIRGARDGHTGSTRQSPIRMHRRDDFFVFLHLKRFVVCRVSRKVMPRCGER</sequence>
<proteinExistence type="predicted"/>
<dbReference type="STRING" id="1082931.KKY_1279"/>
<keyword evidence="2" id="KW-1185">Reference proteome</keyword>
<accession>G4R826</accession>
<dbReference type="HOGENOM" id="CLU_2827316_0_0_5"/>
<reference evidence="1 2" key="1">
    <citation type="journal article" date="2012" name="J. Bacteriol.">
        <title>Complete genome sequence of Pelagibacterium halotolerans B2T.</title>
        <authorList>
            <person name="Huo Y.Y."/>
            <person name="Cheng H."/>
            <person name="Han X.F."/>
            <person name="Jiang X.W."/>
            <person name="Sun C."/>
            <person name="Zhang X.Q."/>
            <person name="Zhu X.F."/>
            <person name="Liu Y.F."/>
            <person name="Li P.F."/>
            <person name="Ni P.X."/>
            <person name="Wu M."/>
        </authorList>
    </citation>
    <scope>NUCLEOTIDE SEQUENCE [LARGE SCALE GENOMIC DNA]</scope>
    <source>
        <strain evidence="2">DSM 22347 / JCM 15775 / CGMCC 1.7692 / B2</strain>
    </source>
</reference>
<evidence type="ECO:0000313" key="2">
    <source>
        <dbReference type="Proteomes" id="UP000008850"/>
    </source>
</evidence>
<dbReference type="Proteomes" id="UP000008850">
    <property type="component" value="Chromosome"/>
</dbReference>
<protein>
    <submittedName>
        <fullName evidence="1">Uncharacterized protein</fullName>
    </submittedName>
</protein>
<dbReference type="EMBL" id="CP003075">
    <property type="protein sequence ID" value="AEQ51304.1"/>
    <property type="molecule type" value="Genomic_DNA"/>
</dbReference>
<dbReference type="AlphaFoldDB" id="G4R826"/>
<dbReference type="KEGG" id="phl:KKY_1279"/>
<gene>
    <name evidence="1" type="ordered locus">KKY_1279</name>
</gene>
<evidence type="ECO:0000313" key="1">
    <source>
        <dbReference type="EMBL" id="AEQ51304.1"/>
    </source>
</evidence>